<accession>A0A7Y9LAP0</accession>
<proteinExistence type="predicted"/>
<keyword evidence="4" id="KW-1185">Reference proteome</keyword>
<dbReference type="AlphaFoldDB" id="A0A7Y9LAP0"/>
<keyword evidence="1" id="KW-0472">Membrane</keyword>
<dbReference type="RefSeq" id="WP_179750680.1">
    <property type="nucleotide sequence ID" value="NZ_JACCBU010000001.1"/>
</dbReference>
<gene>
    <name evidence="3" type="ORF">BKA15_002221</name>
</gene>
<reference evidence="3 4" key="1">
    <citation type="submission" date="2020-07" db="EMBL/GenBank/DDBJ databases">
        <title>Sequencing the genomes of 1000 actinobacteria strains.</title>
        <authorList>
            <person name="Klenk H.-P."/>
        </authorList>
    </citation>
    <scope>NUCLEOTIDE SEQUENCE [LARGE SCALE GENOMIC DNA]</scope>
    <source>
        <strain evidence="3 4">DSM 22083</strain>
    </source>
</reference>
<sequence length="99" mass="10964">MADPGWYPDPSGTPRRLRYWDGTSWSGRTTFDAERPIPKQRTVTKTKGGRVPLIWLAGLLLLILIGVATVLVRQDPDGEPDIWSTSLSDSPIGQVSNLF</sequence>
<dbReference type="Proteomes" id="UP000569914">
    <property type="component" value="Unassembled WGS sequence"/>
</dbReference>
<evidence type="ECO:0000256" key="1">
    <source>
        <dbReference type="SAM" id="Phobius"/>
    </source>
</evidence>
<protein>
    <recommendedName>
        <fullName evidence="2">DUF2510 domain-containing protein</fullName>
    </recommendedName>
</protein>
<feature type="transmembrane region" description="Helical" evidence="1">
    <location>
        <begin position="53"/>
        <end position="72"/>
    </location>
</feature>
<keyword evidence="1" id="KW-1133">Transmembrane helix</keyword>
<evidence type="ECO:0000259" key="2">
    <source>
        <dbReference type="Pfam" id="PF10708"/>
    </source>
</evidence>
<organism evidence="3 4">
    <name type="scientific">Microlunatus parietis</name>
    <dbReference type="NCBI Taxonomy" id="682979"/>
    <lineage>
        <taxon>Bacteria</taxon>
        <taxon>Bacillati</taxon>
        <taxon>Actinomycetota</taxon>
        <taxon>Actinomycetes</taxon>
        <taxon>Propionibacteriales</taxon>
        <taxon>Propionibacteriaceae</taxon>
        <taxon>Microlunatus</taxon>
    </lineage>
</organism>
<evidence type="ECO:0000313" key="4">
    <source>
        <dbReference type="Proteomes" id="UP000569914"/>
    </source>
</evidence>
<comment type="caution">
    <text evidence="3">The sequence shown here is derived from an EMBL/GenBank/DDBJ whole genome shotgun (WGS) entry which is preliminary data.</text>
</comment>
<dbReference type="EMBL" id="JACCBU010000001">
    <property type="protein sequence ID" value="NYE70892.1"/>
    <property type="molecule type" value="Genomic_DNA"/>
</dbReference>
<feature type="domain" description="DUF2510" evidence="2">
    <location>
        <begin position="4"/>
        <end position="32"/>
    </location>
</feature>
<keyword evidence="1" id="KW-0812">Transmembrane</keyword>
<evidence type="ECO:0000313" key="3">
    <source>
        <dbReference type="EMBL" id="NYE70892.1"/>
    </source>
</evidence>
<dbReference type="Pfam" id="PF10708">
    <property type="entry name" value="DUF2510"/>
    <property type="match status" value="1"/>
</dbReference>
<dbReference type="InterPro" id="IPR018929">
    <property type="entry name" value="DUF2510"/>
</dbReference>
<name>A0A7Y9LAP0_9ACTN</name>